<keyword evidence="1" id="KW-0812">Transmembrane</keyword>
<gene>
    <name evidence="2" type="ORF">FKV70_16285</name>
</gene>
<sequence>MKYAKHKIKEVWKSKLSCNKTLKNYKGILITVIVIAIIIILLTTMVFGTMHIIRDSIYTMKSS</sequence>
<keyword evidence="1" id="KW-0472">Membrane</keyword>
<organism evidence="2 3">
    <name type="scientific">Paenibacillus ottowii</name>
    <dbReference type="NCBI Taxonomy" id="2315729"/>
    <lineage>
        <taxon>Bacteria</taxon>
        <taxon>Bacillati</taxon>
        <taxon>Bacillota</taxon>
        <taxon>Bacilli</taxon>
        <taxon>Bacillales</taxon>
        <taxon>Paenibacillaceae</taxon>
        <taxon>Paenibacillus</taxon>
    </lineage>
</organism>
<name>A0ABY3B5D5_9BACL</name>
<proteinExistence type="predicted"/>
<feature type="transmembrane region" description="Helical" evidence="1">
    <location>
        <begin position="28"/>
        <end position="53"/>
    </location>
</feature>
<dbReference type="Proteomes" id="UP000319219">
    <property type="component" value="Unassembled WGS sequence"/>
</dbReference>
<protein>
    <submittedName>
        <fullName evidence="2">Uncharacterized protein</fullName>
    </submittedName>
</protein>
<reference evidence="2 3" key="1">
    <citation type="submission" date="2019-07" db="EMBL/GenBank/DDBJ databases">
        <title>Paenibacillus ottowii sp. nov. isolated from a fermentation system processing bovine manure.</title>
        <authorList>
            <person name="Velazquez L.F."/>
            <person name="Rajbanshi S."/>
            <person name="Guan S."/>
            <person name="Hinchee M."/>
            <person name="Welsh A."/>
        </authorList>
    </citation>
    <scope>NUCLEOTIDE SEQUENCE [LARGE SCALE GENOMIC DNA]</scope>
    <source>
        <strain evidence="2 3">MS2379</strain>
    </source>
</reference>
<evidence type="ECO:0000313" key="3">
    <source>
        <dbReference type="Proteomes" id="UP000319219"/>
    </source>
</evidence>
<evidence type="ECO:0000256" key="1">
    <source>
        <dbReference type="SAM" id="Phobius"/>
    </source>
</evidence>
<accession>A0ABY3B5D5</accession>
<keyword evidence="3" id="KW-1185">Reference proteome</keyword>
<comment type="caution">
    <text evidence="2">The sequence shown here is derived from an EMBL/GenBank/DDBJ whole genome shotgun (WGS) entry which is preliminary data.</text>
</comment>
<dbReference type="EMBL" id="VIJZ01000006">
    <property type="protein sequence ID" value="TQR98026.1"/>
    <property type="molecule type" value="Genomic_DNA"/>
</dbReference>
<evidence type="ECO:0000313" key="2">
    <source>
        <dbReference type="EMBL" id="TQR98026.1"/>
    </source>
</evidence>
<keyword evidence="1" id="KW-1133">Transmembrane helix</keyword>